<feature type="domain" description="FZ" evidence="16">
    <location>
        <begin position="45"/>
        <end position="163"/>
    </location>
</feature>
<dbReference type="AlphaFoldDB" id="A0A4Y0BIK9"/>
<evidence type="ECO:0000259" key="16">
    <source>
        <dbReference type="PROSITE" id="PS50038"/>
    </source>
</evidence>
<dbReference type="Pfam" id="PF01534">
    <property type="entry name" value="Frizzled"/>
    <property type="match status" value="1"/>
</dbReference>
<dbReference type="InterPro" id="IPR020067">
    <property type="entry name" value="Frizzled_dom"/>
</dbReference>
<keyword evidence="8 14" id="KW-1133">Transmembrane helix</keyword>
<evidence type="ECO:0000256" key="3">
    <source>
        <dbReference type="ARBA" id="ARBA00022473"/>
    </source>
</evidence>
<dbReference type="PANTHER" id="PTHR11309:SF47">
    <property type="entry name" value="FRIZZLED"/>
    <property type="match status" value="1"/>
</dbReference>
<keyword evidence="10 13" id="KW-1015">Disulfide bond</keyword>
<dbReference type="GO" id="GO:0060070">
    <property type="term" value="P:canonical Wnt signaling pathway"/>
    <property type="evidence" value="ECO:0007669"/>
    <property type="project" value="TreeGrafter"/>
</dbReference>
<evidence type="ECO:0000256" key="12">
    <source>
        <dbReference type="ARBA" id="ARBA00023180"/>
    </source>
</evidence>
<comment type="subcellular location">
    <subcellularLocation>
        <location evidence="1">Cell membrane</location>
        <topology evidence="1">Multi-pass membrane protein</topology>
    </subcellularLocation>
</comment>
<evidence type="ECO:0000256" key="6">
    <source>
        <dbReference type="ARBA" id="ARBA00022692"/>
    </source>
</evidence>
<keyword evidence="5" id="KW-0879">Wnt signaling pathway</keyword>
<evidence type="ECO:0000256" key="10">
    <source>
        <dbReference type="ARBA" id="ARBA00023157"/>
    </source>
</evidence>
<dbReference type="VEuPathDB" id="VectorBase:AFUN020162"/>
<keyword evidence="12" id="KW-0325">Glycoprotein</keyword>
<dbReference type="STRING" id="62324.A0A4Y0BIK9"/>
<feature type="disulfide bond" evidence="13">
    <location>
        <begin position="50"/>
        <end position="111"/>
    </location>
</feature>
<evidence type="ECO:0000259" key="17">
    <source>
        <dbReference type="PROSITE" id="PS50261"/>
    </source>
</evidence>
<feature type="chain" id="PRO_5021506319" description="Frizzled receptor 1" evidence="15">
    <location>
        <begin position="23"/>
        <end position="598"/>
    </location>
</feature>
<evidence type="ECO:0000256" key="1">
    <source>
        <dbReference type="ARBA" id="ARBA00004651"/>
    </source>
</evidence>
<keyword evidence="4" id="KW-1003">Cell membrane</keyword>
<dbReference type="InterPro" id="IPR015526">
    <property type="entry name" value="Frizzled/SFRP"/>
</dbReference>
<dbReference type="VEuPathDB" id="VectorBase:AFUN2_006716"/>
<evidence type="ECO:0000256" key="13">
    <source>
        <dbReference type="PROSITE-ProRule" id="PRU00090"/>
    </source>
</evidence>
<evidence type="ECO:0000256" key="11">
    <source>
        <dbReference type="ARBA" id="ARBA00023170"/>
    </source>
</evidence>
<feature type="transmembrane region" description="Helical" evidence="14">
    <location>
        <begin position="549"/>
        <end position="571"/>
    </location>
</feature>
<feature type="transmembrane region" description="Helical" evidence="14">
    <location>
        <begin position="440"/>
        <end position="470"/>
    </location>
</feature>
<dbReference type="InterPro" id="IPR036790">
    <property type="entry name" value="Frizzled_dom_sf"/>
</dbReference>
<dbReference type="FunFam" id="1.20.1070.10:FF:000819">
    <property type="entry name" value="Frizzled"/>
    <property type="match status" value="1"/>
</dbReference>
<sequence>MAALRRYGWMAVLLCLLPVAIAIQQQQETIAGHEVETSVAGEEFQHHNRCEPITIPFCVGIPYNRTILPNRFGHTKQEEAALEVHQYVPLVKVDCSPDLKFFLCLLYAPVCTILPYPLPPCRSLCESARACENIMKTFNFPWPENLECSQFPENSDGNLCVSKDNSSETTPIPTSASSPGYPTKTVAAPYIPPHRKSSGSVGGVGGAGGGSSLVGTHRDLGFICPVQLKAPTLMGYQLTIGGKVTKDCGAPCNSMFFSENERTVLKYWVGSWAAVCVASCLFTVLTFLIDSSRFRYPERPIVFLAICYLIVGCAYVAGLGAGDSVACREPFQSHIKIGRMQMLSTITQGHRQSTSCTVLFMALYFCCMAAFAWWACLALAWFLAAGLKWGHEAIESRSHLFHLVAWAIPAVQTIFVLALGKVEGDVLSGVCFVGQLDTHSLAMFLLIPLVIYLSIGGIFLLAGFVSLFRIRTVMKHDGTRTDKLERLMLRIGFFSGLFILPSLGYLACLFYEYYHFDDWMIQWNRQMCKIFSIPCPAARHGPPDPKPIFHIYMVKYVCSMLVGVTSSVWLWSGKTVVSWRQFAERLQGKDTRSRGAYV</sequence>
<evidence type="ECO:0000256" key="7">
    <source>
        <dbReference type="ARBA" id="ARBA00022729"/>
    </source>
</evidence>
<dbReference type="Gene3D" id="1.20.1070.10">
    <property type="entry name" value="Rhodopsin 7-helix transmembrane proteins"/>
    <property type="match status" value="1"/>
</dbReference>
<keyword evidence="6 14" id="KW-0812">Transmembrane</keyword>
<dbReference type="GO" id="GO:0035567">
    <property type="term" value="P:non-canonical Wnt signaling pathway"/>
    <property type="evidence" value="ECO:0007669"/>
    <property type="project" value="TreeGrafter"/>
</dbReference>
<accession>A0A4Y0BIK9</accession>
<keyword evidence="7 15" id="KW-0732">Signal</keyword>
<name>A0A4Y0BIK9_ANOFN</name>
<dbReference type="PROSITE" id="PS50261">
    <property type="entry name" value="G_PROTEIN_RECEP_F2_4"/>
    <property type="match status" value="1"/>
</dbReference>
<feature type="transmembrane region" description="Helical" evidence="14">
    <location>
        <begin position="399"/>
        <end position="420"/>
    </location>
</feature>
<evidence type="ECO:0000256" key="8">
    <source>
        <dbReference type="ARBA" id="ARBA00022989"/>
    </source>
</evidence>
<feature type="transmembrane region" description="Helical" evidence="14">
    <location>
        <begin position="361"/>
        <end position="387"/>
    </location>
</feature>
<reference evidence="18" key="1">
    <citation type="submission" date="2020-05" db="UniProtKB">
        <authorList>
            <consortium name="EnsemblMetazoa"/>
        </authorList>
    </citation>
    <scope>IDENTIFICATION</scope>
    <source>
        <strain evidence="18">FUMOZ</strain>
    </source>
</reference>
<dbReference type="FunFam" id="1.10.2000.10:FF:000016">
    <property type="entry name" value="Frizzled"/>
    <property type="match status" value="1"/>
</dbReference>
<proteinExistence type="inferred from homology"/>
<dbReference type="SMART" id="SM00063">
    <property type="entry name" value="FRI"/>
    <property type="match status" value="1"/>
</dbReference>
<feature type="transmembrane region" description="Helical" evidence="14">
    <location>
        <begin position="301"/>
        <end position="321"/>
    </location>
</feature>
<feature type="transmembrane region" description="Helical" evidence="14">
    <location>
        <begin position="491"/>
        <end position="514"/>
    </location>
</feature>
<dbReference type="GO" id="GO:0042813">
    <property type="term" value="F:Wnt receptor activity"/>
    <property type="evidence" value="ECO:0007669"/>
    <property type="project" value="TreeGrafter"/>
</dbReference>
<dbReference type="PANTHER" id="PTHR11309">
    <property type="entry name" value="FRIZZLED"/>
    <property type="match status" value="1"/>
</dbReference>
<dbReference type="GO" id="GO:0017147">
    <property type="term" value="F:Wnt-protein binding"/>
    <property type="evidence" value="ECO:0007669"/>
    <property type="project" value="TreeGrafter"/>
</dbReference>
<evidence type="ECO:0000256" key="2">
    <source>
        <dbReference type="ARBA" id="ARBA00008077"/>
    </source>
</evidence>
<dbReference type="InterPro" id="IPR000539">
    <property type="entry name" value="Frizzled/Smoothened_7TM"/>
</dbReference>
<comment type="caution">
    <text evidence="13">Lacks conserved residue(s) required for the propagation of feature annotation.</text>
</comment>
<dbReference type="GO" id="GO:0005886">
    <property type="term" value="C:plasma membrane"/>
    <property type="evidence" value="ECO:0007669"/>
    <property type="project" value="UniProtKB-SubCell"/>
</dbReference>
<feature type="signal peptide" evidence="15">
    <location>
        <begin position="1"/>
        <end position="22"/>
    </location>
</feature>
<dbReference type="PROSITE" id="PS50038">
    <property type="entry name" value="FZ"/>
    <property type="match status" value="1"/>
</dbReference>
<evidence type="ECO:0000313" key="18">
    <source>
        <dbReference type="EnsemblMetazoa" id="AFUN020162-PA"/>
    </source>
</evidence>
<evidence type="ECO:0000256" key="14">
    <source>
        <dbReference type="SAM" id="Phobius"/>
    </source>
</evidence>
<evidence type="ECO:0000256" key="15">
    <source>
        <dbReference type="SAM" id="SignalP"/>
    </source>
</evidence>
<evidence type="ECO:0000256" key="9">
    <source>
        <dbReference type="ARBA" id="ARBA00023136"/>
    </source>
</evidence>
<dbReference type="PRINTS" id="PR00489">
    <property type="entry name" value="FRIZZLED"/>
</dbReference>
<dbReference type="Gene3D" id="1.10.2000.10">
    <property type="entry name" value="Frizzled cysteine-rich domain"/>
    <property type="match status" value="1"/>
</dbReference>
<keyword evidence="3" id="KW-0217">Developmental protein</keyword>
<keyword evidence="9 14" id="KW-0472">Membrane</keyword>
<comment type="similarity">
    <text evidence="2">Belongs to the G-protein coupled receptor Fz/Smo family.</text>
</comment>
<keyword evidence="11" id="KW-0675">Receptor</keyword>
<feature type="domain" description="G-protein coupled receptors family 2 profile 2" evidence="17">
    <location>
        <begin position="265"/>
        <end position="578"/>
    </location>
</feature>
<organism evidence="18">
    <name type="scientific">Anopheles funestus</name>
    <name type="common">African malaria mosquito</name>
    <dbReference type="NCBI Taxonomy" id="62324"/>
    <lineage>
        <taxon>Eukaryota</taxon>
        <taxon>Metazoa</taxon>
        <taxon>Ecdysozoa</taxon>
        <taxon>Arthropoda</taxon>
        <taxon>Hexapoda</taxon>
        <taxon>Insecta</taxon>
        <taxon>Pterygota</taxon>
        <taxon>Neoptera</taxon>
        <taxon>Endopterygota</taxon>
        <taxon>Diptera</taxon>
        <taxon>Nematocera</taxon>
        <taxon>Culicoidea</taxon>
        <taxon>Culicidae</taxon>
        <taxon>Anophelinae</taxon>
        <taxon>Anopheles</taxon>
    </lineage>
</organism>
<evidence type="ECO:0008006" key="19">
    <source>
        <dbReference type="Google" id="ProtNLM"/>
    </source>
</evidence>
<dbReference type="InterPro" id="IPR017981">
    <property type="entry name" value="GPCR_2-like_7TM"/>
</dbReference>
<evidence type="ECO:0000256" key="4">
    <source>
        <dbReference type="ARBA" id="ARBA00022475"/>
    </source>
</evidence>
<dbReference type="EnsemblMetazoa" id="AFUN020162-RA">
    <property type="protein sequence ID" value="AFUN020162-PA"/>
    <property type="gene ID" value="AFUN020162"/>
</dbReference>
<protein>
    <recommendedName>
        <fullName evidence="19">Frizzled receptor 1</fullName>
    </recommendedName>
</protein>
<dbReference type="SUPFAM" id="SSF63501">
    <property type="entry name" value="Frizzled cysteine-rich domain"/>
    <property type="match status" value="1"/>
</dbReference>
<dbReference type="Pfam" id="PF01392">
    <property type="entry name" value="Fz"/>
    <property type="match status" value="1"/>
</dbReference>
<feature type="disulfide bond" evidence="13">
    <location>
        <begin position="58"/>
        <end position="104"/>
    </location>
</feature>
<dbReference type="SMART" id="SM01330">
    <property type="entry name" value="Frizzled"/>
    <property type="match status" value="1"/>
</dbReference>
<evidence type="ECO:0000256" key="5">
    <source>
        <dbReference type="ARBA" id="ARBA00022687"/>
    </source>
</evidence>
<feature type="transmembrane region" description="Helical" evidence="14">
    <location>
        <begin position="267"/>
        <end position="289"/>
    </location>
</feature>